<accession>A0A0A0EAR6</accession>
<dbReference type="InterPro" id="IPR013332">
    <property type="entry name" value="KPR_N"/>
</dbReference>
<comment type="caution">
    <text evidence="13">The sequence shown here is derived from an EMBL/GenBank/DDBJ whole genome shotgun (WGS) entry which is preliminary data.</text>
</comment>
<evidence type="ECO:0000313" key="14">
    <source>
        <dbReference type="Proteomes" id="UP000030004"/>
    </source>
</evidence>
<feature type="domain" description="Ketopantoate reductase N-terminal" evidence="11">
    <location>
        <begin position="10"/>
        <end position="150"/>
    </location>
</feature>
<evidence type="ECO:0000256" key="9">
    <source>
        <dbReference type="ARBA" id="ARBA00048793"/>
    </source>
</evidence>
<evidence type="ECO:0000256" key="7">
    <source>
        <dbReference type="ARBA" id="ARBA00023002"/>
    </source>
</evidence>
<comment type="catalytic activity">
    <reaction evidence="9 10">
        <text>(R)-pantoate + NADP(+) = 2-dehydropantoate + NADPH + H(+)</text>
        <dbReference type="Rhea" id="RHEA:16233"/>
        <dbReference type="ChEBI" id="CHEBI:11561"/>
        <dbReference type="ChEBI" id="CHEBI:15378"/>
        <dbReference type="ChEBI" id="CHEBI:15980"/>
        <dbReference type="ChEBI" id="CHEBI:57783"/>
        <dbReference type="ChEBI" id="CHEBI:58349"/>
        <dbReference type="EC" id="1.1.1.169"/>
    </reaction>
</comment>
<dbReference type="OrthoDB" id="9793586at2"/>
<gene>
    <name evidence="13" type="ORF">ATO9_19430</name>
</gene>
<feature type="domain" description="Ketopantoate reductase C-terminal" evidence="12">
    <location>
        <begin position="188"/>
        <end position="327"/>
    </location>
</feature>
<reference evidence="13 14" key="1">
    <citation type="journal article" date="2015" name="Antonie Van Leeuwenhoek">
        <title>Pseudooceanicola atlanticus gen. nov. sp. nov., isolated from surface seawater of the Atlantic Ocean and reclassification of Oceanicola batsensis, Oceanicola marinus, Oceanicola nitratireducens, Oceanicola nanhaiensis, Oceanicola antarcticus and Oceanicola flagellatus, as Pseudooceanicola batsensis comb. nov., Pseudooceanicola marinus comb. nov., Pseudooceanicola nitratireducens comb. nov., Pseudooceanicola nanhaiensis comb. nov., Pseudooceanicola antarcticus comb. nov., and Pseudooceanicola flagellatus comb. nov.</title>
        <authorList>
            <person name="Lai Q."/>
            <person name="Li G."/>
            <person name="Liu X."/>
            <person name="Du Y."/>
            <person name="Sun F."/>
            <person name="Shao Z."/>
        </authorList>
    </citation>
    <scope>NUCLEOTIDE SEQUENCE [LARGE SCALE GENOMIC DNA]</scope>
    <source>
        <strain evidence="13 14">22II-s11g</strain>
    </source>
</reference>
<protein>
    <recommendedName>
        <fullName evidence="4 10">2-dehydropantoate 2-reductase</fullName>
        <ecNumber evidence="3 10">1.1.1.169</ecNumber>
    </recommendedName>
    <alternativeName>
        <fullName evidence="8 10">Ketopantoate reductase</fullName>
    </alternativeName>
</protein>
<dbReference type="InterPro" id="IPR013752">
    <property type="entry name" value="KPA_reductase"/>
</dbReference>
<evidence type="ECO:0000256" key="10">
    <source>
        <dbReference type="RuleBase" id="RU362068"/>
    </source>
</evidence>
<comment type="function">
    <text evidence="10">Catalyzes the NADPH-dependent reduction of ketopantoate into pantoic acid.</text>
</comment>
<dbReference type="Proteomes" id="UP000030004">
    <property type="component" value="Unassembled WGS sequence"/>
</dbReference>
<dbReference type="UniPathway" id="UPA00028">
    <property type="reaction ID" value="UER00004"/>
</dbReference>
<dbReference type="InterPro" id="IPR036291">
    <property type="entry name" value="NAD(P)-bd_dom_sf"/>
</dbReference>
<dbReference type="GO" id="GO:0015940">
    <property type="term" value="P:pantothenate biosynthetic process"/>
    <property type="evidence" value="ECO:0007669"/>
    <property type="project" value="UniProtKB-UniPathway"/>
</dbReference>
<proteinExistence type="inferred from homology"/>
<keyword evidence="14" id="KW-1185">Reference proteome</keyword>
<organism evidence="13 14">
    <name type="scientific">Pseudooceanicola atlanticus</name>
    <dbReference type="NCBI Taxonomy" id="1461694"/>
    <lineage>
        <taxon>Bacteria</taxon>
        <taxon>Pseudomonadati</taxon>
        <taxon>Pseudomonadota</taxon>
        <taxon>Alphaproteobacteria</taxon>
        <taxon>Rhodobacterales</taxon>
        <taxon>Paracoccaceae</taxon>
        <taxon>Pseudooceanicola</taxon>
    </lineage>
</organism>
<dbReference type="GO" id="GO:0008677">
    <property type="term" value="F:2-dehydropantoate 2-reductase activity"/>
    <property type="evidence" value="ECO:0007669"/>
    <property type="project" value="UniProtKB-EC"/>
</dbReference>
<comment type="pathway">
    <text evidence="1 10">Cofactor biosynthesis; (R)-pantothenate biosynthesis; (R)-pantoate from 3-methyl-2-oxobutanoate: step 2/2.</text>
</comment>
<dbReference type="GO" id="GO:0005737">
    <property type="term" value="C:cytoplasm"/>
    <property type="evidence" value="ECO:0007669"/>
    <property type="project" value="TreeGrafter"/>
</dbReference>
<dbReference type="InterPro" id="IPR051402">
    <property type="entry name" value="KPR-Related"/>
</dbReference>
<name>A0A0A0EAR6_9RHOB</name>
<keyword evidence="6 10" id="KW-0521">NADP</keyword>
<dbReference type="PANTHER" id="PTHR21708:SF26">
    <property type="entry name" value="2-DEHYDROPANTOATE 2-REDUCTASE"/>
    <property type="match status" value="1"/>
</dbReference>
<sequence length="348" mass="37958">MTRSDTSPRIAFIGTGAQGASIAADFTLAGLDVTFIDQWPAHVDAMREQGITVNLPTRQLHTPVKALHLCEIAEIKEPFDVVFMVVKAYDTRWAAEMIKPVLAEDGFVVGLQNGMTHEDIADIVGPHRTIGAVIEIASNMWEPGITTRQNDTDESWFAMGALDPAQQPRVHAVADLLRNSGTVEVVDDIRSAKWMKLVVNAAELIPSAIIDTALNDAARDPQFLEVMRKAGYEAMEAALADGATIMPIIGMPPVMSNHPERYVDQIFDKVLSTFSREDTLTTSLQDWRKGRRAEIDEVNGLVVDILAAHGRDAPVNRLVVDMAKQIEKGTRSAAPENGAELIASCQAP</sequence>
<keyword evidence="7 10" id="KW-0560">Oxidoreductase</keyword>
<dbReference type="SUPFAM" id="SSF48179">
    <property type="entry name" value="6-phosphogluconate dehydrogenase C-terminal domain-like"/>
    <property type="match status" value="1"/>
</dbReference>
<dbReference type="EMBL" id="AQQX01000013">
    <property type="protein sequence ID" value="KGM47183.1"/>
    <property type="molecule type" value="Genomic_DNA"/>
</dbReference>
<evidence type="ECO:0000256" key="5">
    <source>
        <dbReference type="ARBA" id="ARBA00022655"/>
    </source>
</evidence>
<dbReference type="InterPro" id="IPR008927">
    <property type="entry name" value="6-PGluconate_DH-like_C_sf"/>
</dbReference>
<evidence type="ECO:0000256" key="3">
    <source>
        <dbReference type="ARBA" id="ARBA00013014"/>
    </source>
</evidence>
<evidence type="ECO:0000313" key="13">
    <source>
        <dbReference type="EMBL" id="KGM47183.1"/>
    </source>
</evidence>
<comment type="similarity">
    <text evidence="2 10">Belongs to the ketopantoate reductase family.</text>
</comment>
<evidence type="ECO:0000256" key="8">
    <source>
        <dbReference type="ARBA" id="ARBA00032024"/>
    </source>
</evidence>
<dbReference type="EC" id="1.1.1.169" evidence="3 10"/>
<evidence type="ECO:0000256" key="6">
    <source>
        <dbReference type="ARBA" id="ARBA00022857"/>
    </source>
</evidence>
<dbReference type="Gene3D" id="1.10.1040.10">
    <property type="entry name" value="N-(1-d-carboxylethyl)-l-norvaline Dehydrogenase, domain 2"/>
    <property type="match status" value="1"/>
</dbReference>
<keyword evidence="5 10" id="KW-0566">Pantothenate biosynthesis</keyword>
<dbReference type="RefSeq" id="WP_043753208.1">
    <property type="nucleotide sequence ID" value="NZ_AQQX01000013.1"/>
</dbReference>
<dbReference type="STRING" id="1461694.ATO9_19430"/>
<dbReference type="eggNOG" id="COG1893">
    <property type="taxonomic scope" value="Bacteria"/>
</dbReference>
<evidence type="ECO:0000256" key="4">
    <source>
        <dbReference type="ARBA" id="ARBA00019465"/>
    </source>
</evidence>
<dbReference type="InterPro" id="IPR013328">
    <property type="entry name" value="6PGD_dom2"/>
</dbReference>
<dbReference type="Gene3D" id="3.40.50.720">
    <property type="entry name" value="NAD(P)-binding Rossmann-like Domain"/>
    <property type="match status" value="1"/>
</dbReference>
<dbReference type="NCBIfam" id="TIGR00745">
    <property type="entry name" value="apbA_panE"/>
    <property type="match status" value="1"/>
</dbReference>
<dbReference type="Pfam" id="PF02558">
    <property type="entry name" value="ApbA"/>
    <property type="match status" value="1"/>
</dbReference>
<dbReference type="PANTHER" id="PTHR21708">
    <property type="entry name" value="PROBABLE 2-DEHYDROPANTOATE 2-REDUCTASE"/>
    <property type="match status" value="1"/>
</dbReference>
<evidence type="ECO:0000259" key="11">
    <source>
        <dbReference type="Pfam" id="PF02558"/>
    </source>
</evidence>
<evidence type="ECO:0000256" key="1">
    <source>
        <dbReference type="ARBA" id="ARBA00004994"/>
    </source>
</evidence>
<dbReference type="InterPro" id="IPR003710">
    <property type="entry name" value="ApbA"/>
</dbReference>
<dbReference type="AlphaFoldDB" id="A0A0A0EAR6"/>
<dbReference type="Pfam" id="PF08546">
    <property type="entry name" value="ApbA_C"/>
    <property type="match status" value="1"/>
</dbReference>
<evidence type="ECO:0000256" key="2">
    <source>
        <dbReference type="ARBA" id="ARBA00007870"/>
    </source>
</evidence>
<evidence type="ECO:0000259" key="12">
    <source>
        <dbReference type="Pfam" id="PF08546"/>
    </source>
</evidence>
<dbReference type="SUPFAM" id="SSF51735">
    <property type="entry name" value="NAD(P)-binding Rossmann-fold domains"/>
    <property type="match status" value="1"/>
</dbReference>